<dbReference type="InterPro" id="IPR036365">
    <property type="entry name" value="PGBD-like_sf"/>
</dbReference>
<dbReference type="Pfam" id="PF00877">
    <property type="entry name" value="NLPC_P60"/>
    <property type="match status" value="1"/>
</dbReference>
<accession>A0ABW1WYB2</accession>
<evidence type="ECO:0000313" key="7">
    <source>
        <dbReference type="EMBL" id="MFC6396255.1"/>
    </source>
</evidence>
<name>A0ABW1WYB2_9ACTN</name>
<evidence type="ECO:0000256" key="3">
    <source>
        <dbReference type="ARBA" id="ARBA00022801"/>
    </source>
</evidence>
<keyword evidence="8" id="KW-1185">Reference proteome</keyword>
<dbReference type="RefSeq" id="WP_343885110.1">
    <property type="nucleotide sequence ID" value="NZ_BAAAKI010000004.1"/>
</dbReference>
<evidence type="ECO:0000256" key="4">
    <source>
        <dbReference type="ARBA" id="ARBA00022807"/>
    </source>
</evidence>
<dbReference type="InterPro" id="IPR038765">
    <property type="entry name" value="Papain-like_cys_pep_sf"/>
</dbReference>
<dbReference type="InterPro" id="IPR002477">
    <property type="entry name" value="Peptidoglycan-bd-like"/>
</dbReference>
<evidence type="ECO:0000313" key="8">
    <source>
        <dbReference type="Proteomes" id="UP001596266"/>
    </source>
</evidence>
<dbReference type="PANTHER" id="PTHR47359">
    <property type="entry name" value="PEPTIDOGLYCAN DL-ENDOPEPTIDASE CWLO"/>
    <property type="match status" value="1"/>
</dbReference>
<gene>
    <name evidence="7" type="ORF">ACFP57_04510</name>
</gene>
<dbReference type="Gene3D" id="1.10.101.10">
    <property type="entry name" value="PGBD-like superfamily/PGBD"/>
    <property type="match status" value="1"/>
</dbReference>
<organism evidence="7 8">
    <name type="scientific">Luteococcus sanguinis</name>
    <dbReference type="NCBI Taxonomy" id="174038"/>
    <lineage>
        <taxon>Bacteria</taxon>
        <taxon>Bacillati</taxon>
        <taxon>Actinomycetota</taxon>
        <taxon>Actinomycetes</taxon>
        <taxon>Propionibacteriales</taxon>
        <taxon>Propionibacteriaceae</taxon>
        <taxon>Luteococcus</taxon>
    </lineage>
</organism>
<evidence type="ECO:0000256" key="1">
    <source>
        <dbReference type="ARBA" id="ARBA00007074"/>
    </source>
</evidence>
<feature type="chain" id="PRO_5045967970" evidence="5">
    <location>
        <begin position="32"/>
        <end position="250"/>
    </location>
</feature>
<feature type="domain" description="NlpC/P60" evidence="6">
    <location>
        <begin position="136"/>
        <end position="250"/>
    </location>
</feature>
<evidence type="ECO:0000256" key="2">
    <source>
        <dbReference type="ARBA" id="ARBA00022670"/>
    </source>
</evidence>
<proteinExistence type="inferred from homology"/>
<dbReference type="InterPro" id="IPR000064">
    <property type="entry name" value="NLP_P60_dom"/>
</dbReference>
<dbReference type="Proteomes" id="UP001596266">
    <property type="component" value="Unassembled WGS sequence"/>
</dbReference>
<dbReference type="Pfam" id="PF01471">
    <property type="entry name" value="PG_binding_1"/>
    <property type="match status" value="1"/>
</dbReference>
<comment type="caution">
    <text evidence="7">The sequence shown here is derived from an EMBL/GenBank/DDBJ whole genome shotgun (WGS) entry which is preliminary data.</text>
</comment>
<keyword evidence="2" id="KW-0645">Protease</keyword>
<sequence length="250" mass="25696">MSTISKSAVALAASVALGAGMTMGAAPSAEAACSSMRVCSMTAAKKIVAGKAVYGASNASVRQLQISLRNVGYKIVVDGRFGSQTRATVKKYQALRGLSVNGRVDAATLSALRSGKRPVKKAAVKVTSVTSSVSASSDAQQAVSFAYAKLGSPYRYGATGPYSFDCSGLTQAAYRAAGVSIPRTSYSQLGGLRRVSLSNLKPGDILGFYGGGHVGIYIGNGYVIHAPRTGDVVRKAKLSSMRPTSAVRPA</sequence>
<dbReference type="SUPFAM" id="SSF47090">
    <property type="entry name" value="PGBD-like"/>
    <property type="match status" value="1"/>
</dbReference>
<dbReference type="EMBL" id="JBHSUA010000009">
    <property type="protein sequence ID" value="MFC6396255.1"/>
    <property type="molecule type" value="Genomic_DNA"/>
</dbReference>
<dbReference type="SUPFAM" id="SSF54001">
    <property type="entry name" value="Cysteine proteinases"/>
    <property type="match status" value="1"/>
</dbReference>
<protein>
    <submittedName>
        <fullName evidence="7">C40 family peptidase</fullName>
    </submittedName>
</protein>
<evidence type="ECO:0000259" key="6">
    <source>
        <dbReference type="PROSITE" id="PS51935"/>
    </source>
</evidence>
<evidence type="ECO:0000256" key="5">
    <source>
        <dbReference type="SAM" id="SignalP"/>
    </source>
</evidence>
<comment type="similarity">
    <text evidence="1">Belongs to the peptidase C40 family.</text>
</comment>
<dbReference type="PROSITE" id="PS51935">
    <property type="entry name" value="NLPC_P60"/>
    <property type="match status" value="1"/>
</dbReference>
<dbReference type="InterPro" id="IPR051794">
    <property type="entry name" value="PG_Endopeptidase_C40"/>
</dbReference>
<keyword evidence="5" id="KW-0732">Signal</keyword>
<reference evidence="8" key="1">
    <citation type="journal article" date="2019" name="Int. J. Syst. Evol. Microbiol.">
        <title>The Global Catalogue of Microorganisms (GCM) 10K type strain sequencing project: providing services to taxonomists for standard genome sequencing and annotation.</title>
        <authorList>
            <consortium name="The Broad Institute Genomics Platform"/>
            <consortium name="The Broad Institute Genome Sequencing Center for Infectious Disease"/>
            <person name="Wu L."/>
            <person name="Ma J."/>
        </authorList>
    </citation>
    <scope>NUCLEOTIDE SEQUENCE [LARGE SCALE GENOMIC DNA]</scope>
    <source>
        <strain evidence="8">CGMCC 1.15277</strain>
    </source>
</reference>
<dbReference type="Gene3D" id="3.90.1720.10">
    <property type="entry name" value="endopeptidase domain like (from Nostoc punctiforme)"/>
    <property type="match status" value="1"/>
</dbReference>
<keyword evidence="4" id="KW-0788">Thiol protease</keyword>
<dbReference type="InterPro" id="IPR036366">
    <property type="entry name" value="PGBDSf"/>
</dbReference>
<keyword evidence="3" id="KW-0378">Hydrolase</keyword>
<dbReference type="PANTHER" id="PTHR47359:SF3">
    <property type="entry name" value="NLP_P60 DOMAIN-CONTAINING PROTEIN-RELATED"/>
    <property type="match status" value="1"/>
</dbReference>
<feature type="signal peptide" evidence="5">
    <location>
        <begin position="1"/>
        <end position="31"/>
    </location>
</feature>